<accession>A0A841FFT8</accession>
<keyword evidence="9" id="KW-1185">Reference proteome</keyword>
<evidence type="ECO:0000256" key="5">
    <source>
        <dbReference type="SAM" id="MobiDB-lite"/>
    </source>
</evidence>
<feature type="transmembrane region" description="Helical" evidence="6">
    <location>
        <begin position="22"/>
        <end position="41"/>
    </location>
</feature>
<dbReference type="RefSeq" id="WP_184786716.1">
    <property type="nucleotide sequence ID" value="NZ_BONT01000013.1"/>
</dbReference>
<dbReference type="PANTHER" id="PTHR31310:SF7">
    <property type="entry name" value="PA-PHOSPHATASE RELATED-FAMILY PROTEIN DDB_G0268928"/>
    <property type="match status" value="1"/>
</dbReference>
<feature type="transmembrane region" description="Helical" evidence="6">
    <location>
        <begin position="233"/>
        <end position="252"/>
    </location>
</feature>
<dbReference type="PANTHER" id="PTHR31310">
    <property type="match status" value="1"/>
</dbReference>
<dbReference type="Gene3D" id="1.20.144.10">
    <property type="entry name" value="Phosphatidic acid phosphatase type 2/haloperoxidase"/>
    <property type="match status" value="1"/>
</dbReference>
<dbReference type="AlphaFoldDB" id="A0A841FFT8"/>
<dbReference type="InterPro" id="IPR036938">
    <property type="entry name" value="PAP2/HPO_sf"/>
</dbReference>
<evidence type="ECO:0000256" key="4">
    <source>
        <dbReference type="ARBA" id="ARBA00023136"/>
    </source>
</evidence>
<feature type="domain" description="Inositolphosphotransferase Aur1/Ipt1" evidence="7">
    <location>
        <begin position="118"/>
        <end position="297"/>
    </location>
</feature>
<reference evidence="8 9" key="1">
    <citation type="submission" date="2020-08" db="EMBL/GenBank/DDBJ databases">
        <title>Genomic Encyclopedia of Type Strains, Phase IV (KMG-IV): sequencing the most valuable type-strain genomes for metagenomic binning, comparative biology and taxonomic classification.</title>
        <authorList>
            <person name="Goeker M."/>
        </authorList>
    </citation>
    <scope>NUCLEOTIDE SEQUENCE [LARGE SCALE GENOMIC DNA]</scope>
    <source>
        <strain evidence="8 9">YIM 65646</strain>
    </source>
</reference>
<proteinExistence type="predicted"/>
<feature type="region of interest" description="Disordered" evidence="5">
    <location>
        <begin position="316"/>
        <end position="351"/>
    </location>
</feature>
<sequence length="351" mass="39895">MTADSGEPTGTTPPTGLAKRRAIGIAAWVAGFVLYSFALGLPTTDPVLAFLWLWALTYAWNSHYPLRRHLRFLRDWFPMILLLQVYNVSRGFADDGFVPHATELIAFDTWMFGGNVPTVWLQHHLYDPDHVQWWDVLVSVVYFSHFVAALIVAVLLWLRARPEWGRFIRRWFFLMFFGLVTYFLYPAAPPWWAAKYGMIEPIERISTRGWDLIGLHGAGNMLNQAQIGLSNPVAAMPSLHTAFALLVVAFFFPKVRTRWIPLLVVYPLAMTFTLVYSGEHWIIDVLVGWIYVGITFAVVGYAEKWWRRRKQRRAAAAAQARGEDDGEVSREEPDGSAVNAGPDHVPASPPH</sequence>
<organism evidence="8 9">
    <name type="scientific">Phytomonospora endophytica</name>
    <dbReference type="NCBI Taxonomy" id="714109"/>
    <lineage>
        <taxon>Bacteria</taxon>
        <taxon>Bacillati</taxon>
        <taxon>Actinomycetota</taxon>
        <taxon>Actinomycetes</taxon>
        <taxon>Micromonosporales</taxon>
        <taxon>Micromonosporaceae</taxon>
        <taxon>Phytomonospora</taxon>
    </lineage>
</organism>
<comment type="caution">
    <text evidence="8">The sequence shown here is derived from an EMBL/GenBank/DDBJ whole genome shotgun (WGS) entry which is preliminary data.</text>
</comment>
<feature type="transmembrane region" description="Helical" evidence="6">
    <location>
        <begin position="170"/>
        <end position="188"/>
    </location>
</feature>
<keyword evidence="4 6" id="KW-0472">Membrane</keyword>
<evidence type="ECO:0000256" key="3">
    <source>
        <dbReference type="ARBA" id="ARBA00022989"/>
    </source>
</evidence>
<feature type="transmembrane region" description="Helical" evidence="6">
    <location>
        <begin position="259"/>
        <end position="276"/>
    </location>
</feature>
<dbReference type="Pfam" id="PF14378">
    <property type="entry name" value="PAP2_3"/>
    <property type="match status" value="1"/>
</dbReference>
<dbReference type="GO" id="GO:0016020">
    <property type="term" value="C:membrane"/>
    <property type="evidence" value="ECO:0007669"/>
    <property type="project" value="UniProtKB-SubCell"/>
</dbReference>
<feature type="transmembrane region" description="Helical" evidence="6">
    <location>
        <begin position="136"/>
        <end position="158"/>
    </location>
</feature>
<dbReference type="SUPFAM" id="SSF48317">
    <property type="entry name" value="Acid phosphatase/Vanadium-dependent haloperoxidase"/>
    <property type="match status" value="1"/>
</dbReference>
<dbReference type="EMBL" id="JACHGT010000003">
    <property type="protein sequence ID" value="MBB6033863.1"/>
    <property type="molecule type" value="Genomic_DNA"/>
</dbReference>
<comment type="subcellular location">
    <subcellularLocation>
        <location evidence="1">Membrane</location>
        <topology evidence="1">Multi-pass membrane protein</topology>
    </subcellularLocation>
</comment>
<gene>
    <name evidence="8" type="ORF">HNR73_001713</name>
</gene>
<keyword evidence="2 6" id="KW-0812">Transmembrane</keyword>
<dbReference type="InterPro" id="IPR052185">
    <property type="entry name" value="IPC_Synthase-Related"/>
</dbReference>
<evidence type="ECO:0000256" key="2">
    <source>
        <dbReference type="ARBA" id="ARBA00022692"/>
    </source>
</evidence>
<evidence type="ECO:0000313" key="8">
    <source>
        <dbReference type="EMBL" id="MBB6033863.1"/>
    </source>
</evidence>
<dbReference type="InterPro" id="IPR026841">
    <property type="entry name" value="Aur1/Ipt1"/>
</dbReference>
<evidence type="ECO:0000313" key="9">
    <source>
        <dbReference type="Proteomes" id="UP000548476"/>
    </source>
</evidence>
<dbReference type="Proteomes" id="UP000548476">
    <property type="component" value="Unassembled WGS sequence"/>
</dbReference>
<dbReference type="CDD" id="cd03386">
    <property type="entry name" value="PAP2_Aur1_like"/>
    <property type="match status" value="1"/>
</dbReference>
<protein>
    <submittedName>
        <fullName evidence="8">Membrane-associated phospholipid phosphatase</fullName>
    </submittedName>
</protein>
<name>A0A841FFT8_9ACTN</name>
<evidence type="ECO:0000256" key="6">
    <source>
        <dbReference type="SAM" id="Phobius"/>
    </source>
</evidence>
<keyword evidence="3 6" id="KW-1133">Transmembrane helix</keyword>
<evidence type="ECO:0000259" key="7">
    <source>
        <dbReference type="Pfam" id="PF14378"/>
    </source>
</evidence>
<feature type="compositionally biased region" description="Basic and acidic residues" evidence="5">
    <location>
        <begin position="321"/>
        <end position="333"/>
    </location>
</feature>
<feature type="transmembrane region" description="Helical" evidence="6">
    <location>
        <begin position="282"/>
        <end position="302"/>
    </location>
</feature>
<evidence type="ECO:0000256" key="1">
    <source>
        <dbReference type="ARBA" id="ARBA00004141"/>
    </source>
</evidence>